<dbReference type="AlphaFoldDB" id="A0A812S171"/>
<proteinExistence type="predicted"/>
<accession>A0A812S171</accession>
<gene>
    <name evidence="1" type="primary">sepA</name>
    <name evidence="1" type="ORF">SNAT2548_LOCUS25803</name>
</gene>
<comment type="caution">
    <text evidence="1">The sequence shown here is derived from an EMBL/GenBank/DDBJ whole genome shotgun (WGS) entry which is preliminary data.</text>
</comment>
<sequence>MVGLSMFSDVRTAWHPTVRKARNSEATWVDVPVYLAMRHAAHNWGHHAVETSLALYALIMSHEDLFEASGKRLVFFLDACSLELQGDAIEFCMRFVPNSLGCLQDISSSCAKFTSQLWPLLSDWAPLEKGNVQERLPGARTLCFRSVVAGLSPWKRPVQTQDAMGRPLTQQEWAADPFLAPVIRHFRVHALARLNVRSKSADSPILLAAIKRERRSLRNREEVLDWLRESASKRRLGFAELDFAGQTLADQARLLASTALFVASMGATLL</sequence>
<organism evidence="1 2">
    <name type="scientific">Symbiodinium natans</name>
    <dbReference type="NCBI Taxonomy" id="878477"/>
    <lineage>
        <taxon>Eukaryota</taxon>
        <taxon>Sar</taxon>
        <taxon>Alveolata</taxon>
        <taxon>Dinophyceae</taxon>
        <taxon>Suessiales</taxon>
        <taxon>Symbiodiniaceae</taxon>
        <taxon>Symbiodinium</taxon>
    </lineage>
</organism>
<evidence type="ECO:0000313" key="2">
    <source>
        <dbReference type="Proteomes" id="UP000604046"/>
    </source>
</evidence>
<feature type="non-terminal residue" evidence="1">
    <location>
        <position position="1"/>
    </location>
</feature>
<dbReference type="Proteomes" id="UP000604046">
    <property type="component" value="Unassembled WGS sequence"/>
</dbReference>
<keyword evidence="2" id="KW-1185">Reference proteome</keyword>
<dbReference type="OrthoDB" id="10545375at2759"/>
<evidence type="ECO:0000313" key="1">
    <source>
        <dbReference type="EMBL" id="CAE7463098.1"/>
    </source>
</evidence>
<name>A0A812S171_9DINO</name>
<reference evidence="1" key="1">
    <citation type="submission" date="2021-02" db="EMBL/GenBank/DDBJ databases">
        <authorList>
            <person name="Dougan E. K."/>
            <person name="Rhodes N."/>
            <person name="Thang M."/>
            <person name="Chan C."/>
        </authorList>
    </citation>
    <scope>NUCLEOTIDE SEQUENCE</scope>
</reference>
<protein>
    <submittedName>
        <fullName evidence="1">SepA protein</fullName>
    </submittedName>
</protein>
<dbReference type="EMBL" id="CAJNDS010002410">
    <property type="protein sequence ID" value="CAE7463098.1"/>
    <property type="molecule type" value="Genomic_DNA"/>
</dbReference>